<keyword evidence="12" id="KW-0325">Glycoprotein</keyword>
<dbReference type="InterPro" id="IPR017853">
    <property type="entry name" value="GH"/>
</dbReference>
<keyword evidence="11" id="KW-1015">Disulfide bond</keyword>
<evidence type="ECO:0000256" key="8">
    <source>
        <dbReference type="ARBA" id="ARBA00015707"/>
    </source>
</evidence>
<comment type="pathway">
    <text evidence="4">Glycan metabolism; N-glycan degradation.</text>
</comment>
<dbReference type="InterPro" id="IPR041625">
    <property type="entry name" value="Beta-mannosidase_Ig"/>
</dbReference>
<dbReference type="PANTHER" id="PTHR43730:SF1">
    <property type="entry name" value="BETA-MANNOSIDASE"/>
    <property type="match status" value="1"/>
</dbReference>
<evidence type="ECO:0000256" key="12">
    <source>
        <dbReference type="ARBA" id="ARBA00023180"/>
    </source>
</evidence>
<dbReference type="Gene3D" id="2.60.120.260">
    <property type="entry name" value="Galactose-binding domain-like"/>
    <property type="match status" value="1"/>
</dbReference>
<dbReference type="Pfam" id="PF17786">
    <property type="entry name" value="Mannosidase_ig"/>
    <property type="match status" value="1"/>
</dbReference>
<dbReference type="Gene3D" id="2.60.40.10">
    <property type="entry name" value="Immunoglobulins"/>
    <property type="match status" value="3"/>
</dbReference>
<protein>
    <recommendedName>
        <fullName evidence="8">Beta-mannosidase</fullName>
        <ecNumber evidence="7">3.2.1.25</ecNumber>
    </recommendedName>
    <alternativeName>
        <fullName evidence="15">Lysosomal beta A mannosidase</fullName>
    </alternativeName>
    <alternativeName>
        <fullName evidence="16">Mannanase</fullName>
    </alternativeName>
</protein>
<evidence type="ECO:0000256" key="15">
    <source>
        <dbReference type="ARBA" id="ARBA00032581"/>
    </source>
</evidence>
<dbReference type="Pfam" id="PF17753">
    <property type="entry name" value="Ig_mannosidase"/>
    <property type="match status" value="1"/>
</dbReference>
<evidence type="ECO:0000259" key="20">
    <source>
        <dbReference type="Pfam" id="PF22666"/>
    </source>
</evidence>
<evidence type="ECO:0000259" key="18">
    <source>
        <dbReference type="Pfam" id="PF17753"/>
    </source>
</evidence>
<comment type="subunit">
    <text evidence="6">Monomer.</text>
</comment>
<evidence type="ECO:0000256" key="10">
    <source>
        <dbReference type="ARBA" id="ARBA00022801"/>
    </source>
</evidence>
<dbReference type="InterPro" id="IPR050887">
    <property type="entry name" value="Beta-mannosidase_GH2"/>
</dbReference>
<dbReference type="Gene3D" id="3.20.20.80">
    <property type="entry name" value="Glycosidases"/>
    <property type="match status" value="1"/>
</dbReference>
<feature type="domain" description="Beta-mannosidase-like galactose-binding" evidence="20">
    <location>
        <begin position="59"/>
        <end position="231"/>
    </location>
</feature>
<keyword evidence="10" id="KW-0378">Hydrolase</keyword>
<keyword evidence="14" id="KW-0326">Glycosidase</keyword>
<dbReference type="InterPro" id="IPR006103">
    <property type="entry name" value="Glyco_hydro_2_cat"/>
</dbReference>
<dbReference type="GO" id="GO:0005975">
    <property type="term" value="P:carbohydrate metabolic process"/>
    <property type="evidence" value="ECO:0007669"/>
    <property type="project" value="InterPro"/>
</dbReference>
<dbReference type="SUPFAM" id="SSF49785">
    <property type="entry name" value="Galactose-binding domain-like"/>
    <property type="match status" value="1"/>
</dbReference>
<dbReference type="SUPFAM" id="SSF49303">
    <property type="entry name" value="beta-Galactosidase/glucuronidase domain"/>
    <property type="match status" value="3"/>
</dbReference>
<dbReference type="EMBL" id="GEZM01093812">
    <property type="protein sequence ID" value="JAV56110.1"/>
    <property type="molecule type" value="Transcribed_RNA"/>
</dbReference>
<evidence type="ECO:0000256" key="6">
    <source>
        <dbReference type="ARBA" id="ARBA00011245"/>
    </source>
</evidence>
<dbReference type="InterPro" id="IPR041447">
    <property type="entry name" value="Mannosidase_ig"/>
</dbReference>
<evidence type="ECO:0000313" key="21">
    <source>
        <dbReference type="EMBL" id="JAV56110.1"/>
    </source>
</evidence>
<accession>A0A1Y1K7C0</accession>
<evidence type="ECO:0000256" key="9">
    <source>
        <dbReference type="ARBA" id="ARBA00022729"/>
    </source>
</evidence>
<comment type="subcellular location">
    <subcellularLocation>
        <location evidence="3">Lysosome</location>
    </subcellularLocation>
</comment>
<evidence type="ECO:0000259" key="17">
    <source>
        <dbReference type="Pfam" id="PF02836"/>
    </source>
</evidence>
<organism evidence="21">
    <name type="scientific">Photinus pyralis</name>
    <name type="common">Common eastern firefly</name>
    <name type="synonym">Lampyris pyralis</name>
    <dbReference type="NCBI Taxonomy" id="7054"/>
    <lineage>
        <taxon>Eukaryota</taxon>
        <taxon>Metazoa</taxon>
        <taxon>Ecdysozoa</taxon>
        <taxon>Arthropoda</taxon>
        <taxon>Hexapoda</taxon>
        <taxon>Insecta</taxon>
        <taxon>Pterygota</taxon>
        <taxon>Neoptera</taxon>
        <taxon>Endopterygota</taxon>
        <taxon>Coleoptera</taxon>
        <taxon>Polyphaga</taxon>
        <taxon>Elateriformia</taxon>
        <taxon>Elateroidea</taxon>
        <taxon>Lampyridae</taxon>
        <taxon>Lampyrinae</taxon>
        <taxon>Photinus</taxon>
    </lineage>
</organism>
<evidence type="ECO:0000256" key="11">
    <source>
        <dbReference type="ARBA" id="ARBA00023157"/>
    </source>
</evidence>
<keyword evidence="9" id="KW-0732">Signal</keyword>
<dbReference type="InterPro" id="IPR013783">
    <property type="entry name" value="Ig-like_fold"/>
</dbReference>
<dbReference type="Pfam" id="PF02836">
    <property type="entry name" value="Glyco_hydro_2_C"/>
    <property type="match status" value="1"/>
</dbReference>
<evidence type="ECO:0000256" key="16">
    <source>
        <dbReference type="ARBA" id="ARBA00033445"/>
    </source>
</evidence>
<feature type="domain" description="Glycoside hydrolase family 2 catalytic" evidence="17">
    <location>
        <begin position="451"/>
        <end position="593"/>
    </location>
</feature>
<evidence type="ECO:0000256" key="3">
    <source>
        <dbReference type="ARBA" id="ARBA00004371"/>
    </source>
</evidence>
<dbReference type="FunFam" id="2.60.120.260:FF:000060">
    <property type="entry name" value="Probable beta-mannosidase"/>
    <property type="match status" value="1"/>
</dbReference>
<dbReference type="InterPro" id="IPR036156">
    <property type="entry name" value="Beta-gal/glucu_dom_sf"/>
</dbReference>
<comment type="catalytic activity">
    <reaction evidence="1">
        <text>Hydrolysis of terminal, non-reducing beta-D-mannose residues in beta-D-mannosides.</text>
        <dbReference type="EC" id="3.2.1.25"/>
    </reaction>
</comment>
<comment type="function">
    <text evidence="2">Exoglycosidase that cleaves the single beta-linked mannose residue from the non-reducing end of all N-linked glycoprotein oligosaccharides.</text>
</comment>
<evidence type="ECO:0000256" key="7">
    <source>
        <dbReference type="ARBA" id="ARBA00012754"/>
    </source>
</evidence>
<dbReference type="Pfam" id="PF22666">
    <property type="entry name" value="Glyco_hydro_2_N2"/>
    <property type="match status" value="1"/>
</dbReference>
<feature type="domain" description="Mannosidase Ig/CBM-like" evidence="19">
    <location>
        <begin position="734"/>
        <end position="831"/>
    </location>
</feature>
<evidence type="ECO:0000259" key="19">
    <source>
        <dbReference type="Pfam" id="PF17786"/>
    </source>
</evidence>
<evidence type="ECO:0000256" key="5">
    <source>
        <dbReference type="ARBA" id="ARBA00007401"/>
    </source>
</evidence>
<reference evidence="21" key="1">
    <citation type="journal article" date="2016" name="Sci. Rep.">
        <title>Molecular characterization of firefly nuptial gifts: a multi-omics approach sheds light on postcopulatory sexual selection.</title>
        <authorList>
            <person name="Al-Wathiqui N."/>
            <person name="Fallon T.R."/>
            <person name="South A."/>
            <person name="Weng J.K."/>
            <person name="Lewis S.M."/>
        </authorList>
    </citation>
    <scope>NUCLEOTIDE SEQUENCE</scope>
</reference>
<dbReference type="InterPro" id="IPR054593">
    <property type="entry name" value="Beta-mannosidase-like_N2"/>
</dbReference>
<comment type="similarity">
    <text evidence="5">Belongs to the glycosyl hydrolase 2 family.</text>
</comment>
<dbReference type="InterPro" id="IPR008979">
    <property type="entry name" value="Galactose-bd-like_sf"/>
</dbReference>
<evidence type="ECO:0000256" key="2">
    <source>
        <dbReference type="ARBA" id="ARBA00003150"/>
    </source>
</evidence>
<keyword evidence="13" id="KW-0458">Lysosome</keyword>
<dbReference type="EC" id="3.2.1.25" evidence="7"/>
<dbReference type="FunFam" id="3.20.20.80:FF:000035">
    <property type="entry name" value="Mannosidase beta"/>
    <property type="match status" value="1"/>
</dbReference>
<evidence type="ECO:0000256" key="4">
    <source>
        <dbReference type="ARBA" id="ARBA00004740"/>
    </source>
</evidence>
<dbReference type="GO" id="GO:0006516">
    <property type="term" value="P:glycoprotein catabolic process"/>
    <property type="evidence" value="ECO:0007669"/>
    <property type="project" value="TreeGrafter"/>
</dbReference>
<dbReference type="AlphaFoldDB" id="A0A1Y1K7C0"/>
<sequence>MTDSIIKVIATINNIQSYINNQFTDMNLCMKIVVSIMIVSDLSFSLQIRNLGGTWIVENIQKGFNFNGTVPGGIYSDLMLNNIIGDIFYESEDTKARWVSMLDWNYSRTFSVDAEILSHDNINLVFDGLDTFSTILVNNIKIGISQNMFVRYVFDVTPYLQLGINVLTVQFKSPVIKAKELFKKQSSEYIVPPLCVPPEYNGECHVNHIRKMQASFGWDWGPAFPSMGIWKDITLQAYNSTILVDVTSSITSNDLENVWNLQLNTYFEGNKHGEIVGEMHVTISTAMGNVTEMVNINVHRNNDGEFLWTINMTISKTYVNLWWPNGYGRPSLSTVGITFISADHQERSERIIKIGFRTVELVQNKIEHGRTFYFKINSVPIYMKGSNIIPVSILPELGQNKTHVQFLLKSAKDANMNMLRVWGGGVYESDVFYKAADELGLLIWQDFMFACSMYPVDQDFLKNVADEVNHQVRRLQHHPSVVVWAASNENEAALRQNWYGTKSNFSLYKSDFKKLYVDTIKNMVLSVDRTRPFLTSSPTNGVDSEREGYIAEDPQSHFYGDVHFYNYLTNGLSQPLYPISRFVSEYGYQSLPSVQTLLTATNDSNHLGILDNFLRHRQHHAYGYVEMDLQIGYQFKLPDYESPNFNQAYTFYSQIVQAMSVKTSTEKFRRWRGNVNDIGEGLTMGALYWQLNDVWVAPSWSSIDFKQNWKMLHYFAKRFFAPVIISNELSVTDNLHSYVVSDLMKPIQNVTLTLTVYGWNSTTSIYSETVKATILPGSSRKIGSIDLKSFLTEKWCGVDPFCNCFVYYTLTDRENNPLAPDNFFFPTAIKNANLIAPKLKTSVRQIDRIGKEFEILIETDVIALFVWLETTNVQGRFSDNGFLQVTTKRTVTFFPLRTVLIGDLENALVVTNLLDSKFL</sequence>
<evidence type="ECO:0000256" key="13">
    <source>
        <dbReference type="ARBA" id="ARBA00023228"/>
    </source>
</evidence>
<feature type="domain" description="Beta-mannosidase Ig-fold" evidence="18">
    <location>
        <begin position="837"/>
        <end position="915"/>
    </location>
</feature>
<evidence type="ECO:0000256" key="14">
    <source>
        <dbReference type="ARBA" id="ARBA00023295"/>
    </source>
</evidence>
<dbReference type="GO" id="GO:0004567">
    <property type="term" value="F:beta-mannosidase activity"/>
    <property type="evidence" value="ECO:0007669"/>
    <property type="project" value="UniProtKB-EC"/>
</dbReference>
<name>A0A1Y1K7C0_PHOPY</name>
<evidence type="ECO:0000256" key="1">
    <source>
        <dbReference type="ARBA" id="ARBA00000829"/>
    </source>
</evidence>
<dbReference type="GO" id="GO:0005764">
    <property type="term" value="C:lysosome"/>
    <property type="evidence" value="ECO:0007669"/>
    <property type="project" value="UniProtKB-SubCell"/>
</dbReference>
<proteinExistence type="inferred from homology"/>
<dbReference type="PANTHER" id="PTHR43730">
    <property type="entry name" value="BETA-MANNOSIDASE"/>
    <property type="match status" value="1"/>
</dbReference>
<dbReference type="SUPFAM" id="SSF51445">
    <property type="entry name" value="(Trans)glycosidases"/>
    <property type="match status" value="1"/>
</dbReference>